<organism evidence="1 2">
    <name type="scientific">Aquirufa originis</name>
    <dbReference type="NCBI Taxonomy" id="3096514"/>
    <lineage>
        <taxon>Bacteria</taxon>
        <taxon>Pseudomonadati</taxon>
        <taxon>Bacteroidota</taxon>
        <taxon>Cytophagia</taxon>
        <taxon>Cytophagales</taxon>
        <taxon>Flectobacillaceae</taxon>
        <taxon>Aquirufa</taxon>
    </lineage>
</organism>
<dbReference type="EMBL" id="JBBKXY010000002">
    <property type="protein sequence ID" value="MFD3293539.1"/>
    <property type="molecule type" value="Genomic_DNA"/>
</dbReference>
<reference evidence="1 2" key="1">
    <citation type="submission" date="2024-03" db="EMBL/GenBank/DDBJ databases">
        <title>Aquirufa genome sequencing.</title>
        <authorList>
            <person name="Pitt A."/>
            <person name="Hahn M.W."/>
        </authorList>
    </citation>
    <scope>NUCLEOTIDE SEQUENCE [LARGE SCALE GENOMIC DNA]</scope>
    <source>
        <strain evidence="1 2">KTFRIE-69F</strain>
    </source>
</reference>
<sequence length="53" mass="6088">MQPKKIRLDVDQIGGQEILSASDEKVISQYIQSQKRDIHPIKKREGITKTKNP</sequence>
<gene>
    <name evidence="1" type="ORF">SKC35_07560</name>
</gene>
<protein>
    <submittedName>
        <fullName evidence="1">Uncharacterized protein</fullName>
    </submittedName>
</protein>
<evidence type="ECO:0000313" key="2">
    <source>
        <dbReference type="Proteomes" id="UP001598112"/>
    </source>
</evidence>
<comment type="caution">
    <text evidence="1">The sequence shown here is derived from an EMBL/GenBank/DDBJ whole genome shotgun (WGS) entry which is preliminary data.</text>
</comment>
<dbReference type="Proteomes" id="UP001598112">
    <property type="component" value="Unassembled WGS sequence"/>
</dbReference>
<keyword evidence="2" id="KW-1185">Reference proteome</keyword>
<name>A0ABW6D811_9BACT</name>
<dbReference type="RefSeq" id="WP_377978786.1">
    <property type="nucleotide sequence ID" value="NZ_JBBKXY010000002.1"/>
</dbReference>
<evidence type="ECO:0000313" key="1">
    <source>
        <dbReference type="EMBL" id="MFD3293539.1"/>
    </source>
</evidence>
<proteinExistence type="predicted"/>
<accession>A0ABW6D811</accession>